<dbReference type="AlphaFoldDB" id="A0AAN9Z6J7"/>
<evidence type="ECO:0000259" key="5">
    <source>
        <dbReference type="PROSITE" id="PS50404"/>
    </source>
</evidence>
<dbReference type="CDD" id="cd03192">
    <property type="entry name" value="GST_C_Sigma_like"/>
    <property type="match status" value="1"/>
</dbReference>
<accession>A0AAN9Z6J7</accession>
<dbReference type="PROSITE" id="PS50405">
    <property type="entry name" value="GST_CTER"/>
    <property type="match status" value="1"/>
</dbReference>
<dbReference type="SUPFAM" id="SSF52833">
    <property type="entry name" value="Thioredoxin-like"/>
    <property type="match status" value="1"/>
</dbReference>
<dbReference type="SFLD" id="SFLDG01205">
    <property type="entry name" value="AMPS.1"/>
    <property type="match status" value="1"/>
</dbReference>
<evidence type="ECO:0000313" key="8">
    <source>
        <dbReference type="Proteomes" id="UP001378592"/>
    </source>
</evidence>
<dbReference type="FunFam" id="1.20.1050.10:FF:000030">
    <property type="entry name" value="Glutathione S-transferase S1"/>
    <property type="match status" value="1"/>
</dbReference>
<dbReference type="GO" id="GO:0006749">
    <property type="term" value="P:glutathione metabolic process"/>
    <property type="evidence" value="ECO:0007669"/>
    <property type="project" value="TreeGrafter"/>
</dbReference>
<name>A0AAN9Z6J7_9ORTH</name>
<dbReference type="CDD" id="cd03039">
    <property type="entry name" value="GST_N_Sigma_like"/>
    <property type="match status" value="1"/>
</dbReference>
<dbReference type="Pfam" id="PF02798">
    <property type="entry name" value="GST_N"/>
    <property type="match status" value="1"/>
</dbReference>
<dbReference type="InterPro" id="IPR036249">
    <property type="entry name" value="Thioredoxin-like_sf"/>
</dbReference>
<dbReference type="SUPFAM" id="SSF47616">
    <property type="entry name" value="GST C-terminal domain-like"/>
    <property type="match status" value="1"/>
</dbReference>
<dbReference type="PANTHER" id="PTHR11571:SF224">
    <property type="entry name" value="HEMATOPOIETIC PROSTAGLANDIN D SYNTHASE"/>
    <property type="match status" value="1"/>
</dbReference>
<organism evidence="7 8">
    <name type="scientific">Gryllus longicercus</name>
    <dbReference type="NCBI Taxonomy" id="2509291"/>
    <lineage>
        <taxon>Eukaryota</taxon>
        <taxon>Metazoa</taxon>
        <taxon>Ecdysozoa</taxon>
        <taxon>Arthropoda</taxon>
        <taxon>Hexapoda</taxon>
        <taxon>Insecta</taxon>
        <taxon>Pterygota</taxon>
        <taxon>Neoptera</taxon>
        <taxon>Polyneoptera</taxon>
        <taxon>Orthoptera</taxon>
        <taxon>Ensifera</taxon>
        <taxon>Gryllidea</taxon>
        <taxon>Grylloidea</taxon>
        <taxon>Gryllidae</taxon>
        <taxon>Gryllinae</taxon>
        <taxon>Gryllus</taxon>
    </lineage>
</organism>
<dbReference type="SFLD" id="SFLDS00019">
    <property type="entry name" value="Glutathione_Transferase_(cytos"/>
    <property type="match status" value="1"/>
</dbReference>
<dbReference type="PROSITE" id="PS50404">
    <property type="entry name" value="GST_NTER"/>
    <property type="match status" value="1"/>
</dbReference>
<dbReference type="InterPro" id="IPR036282">
    <property type="entry name" value="Glutathione-S-Trfase_C_sf"/>
</dbReference>
<dbReference type="InterPro" id="IPR004045">
    <property type="entry name" value="Glutathione_S-Trfase_N"/>
</dbReference>
<dbReference type="PANTHER" id="PTHR11571">
    <property type="entry name" value="GLUTATHIONE S-TRANSFERASE"/>
    <property type="match status" value="1"/>
</dbReference>
<evidence type="ECO:0000313" key="7">
    <source>
        <dbReference type="EMBL" id="KAK7864597.1"/>
    </source>
</evidence>
<feature type="domain" description="GST N-terminal" evidence="5">
    <location>
        <begin position="4"/>
        <end position="81"/>
    </location>
</feature>
<dbReference type="InterPro" id="IPR004046">
    <property type="entry name" value="GST_C"/>
</dbReference>
<evidence type="ECO:0000256" key="2">
    <source>
        <dbReference type="ARBA" id="ARBA00022679"/>
    </source>
</evidence>
<dbReference type="SFLD" id="SFLDG00363">
    <property type="entry name" value="AMPS_(cytGST):_Alpha-__Mu-__Pi"/>
    <property type="match status" value="1"/>
</dbReference>
<dbReference type="GO" id="GO:0004364">
    <property type="term" value="F:glutathione transferase activity"/>
    <property type="evidence" value="ECO:0007669"/>
    <property type="project" value="UniProtKB-EC"/>
</dbReference>
<evidence type="ECO:0000256" key="1">
    <source>
        <dbReference type="ARBA" id="ARBA00012452"/>
    </source>
</evidence>
<dbReference type="InterPro" id="IPR010987">
    <property type="entry name" value="Glutathione-S-Trfase_C-like"/>
</dbReference>
<proteinExistence type="inferred from homology"/>
<dbReference type="EMBL" id="JAZDUA010000199">
    <property type="protein sequence ID" value="KAK7864597.1"/>
    <property type="molecule type" value="Genomic_DNA"/>
</dbReference>
<dbReference type="InterPro" id="IPR040079">
    <property type="entry name" value="Glutathione_S-Trfase"/>
</dbReference>
<comment type="caution">
    <text evidence="7">The sequence shown here is derived from an EMBL/GenBank/DDBJ whole genome shotgun (WGS) entry which is preliminary data.</text>
</comment>
<dbReference type="Proteomes" id="UP001378592">
    <property type="component" value="Unassembled WGS sequence"/>
</dbReference>
<comment type="similarity">
    <text evidence="3">Belongs to the GST superfamily. Sigma family.</text>
</comment>
<dbReference type="FunFam" id="3.40.30.10:FF:000035">
    <property type="entry name" value="hematopoietic prostaglandin D synthase"/>
    <property type="match status" value="1"/>
</dbReference>
<dbReference type="Gene3D" id="1.20.1050.130">
    <property type="match status" value="1"/>
</dbReference>
<comment type="catalytic activity">
    <reaction evidence="4">
        <text>RX + glutathione = an S-substituted glutathione + a halide anion + H(+)</text>
        <dbReference type="Rhea" id="RHEA:16437"/>
        <dbReference type="ChEBI" id="CHEBI:15378"/>
        <dbReference type="ChEBI" id="CHEBI:16042"/>
        <dbReference type="ChEBI" id="CHEBI:17792"/>
        <dbReference type="ChEBI" id="CHEBI:57925"/>
        <dbReference type="ChEBI" id="CHEBI:90779"/>
        <dbReference type="EC" id="2.5.1.18"/>
    </reaction>
</comment>
<dbReference type="GO" id="GO:0004602">
    <property type="term" value="F:glutathione peroxidase activity"/>
    <property type="evidence" value="ECO:0007669"/>
    <property type="project" value="UniProtKB-ARBA"/>
</dbReference>
<protein>
    <recommendedName>
        <fullName evidence="1">glutathione transferase</fullName>
        <ecNumber evidence="1">2.5.1.18</ecNumber>
    </recommendedName>
</protein>
<evidence type="ECO:0000259" key="6">
    <source>
        <dbReference type="PROSITE" id="PS50405"/>
    </source>
</evidence>
<reference evidence="7 8" key="1">
    <citation type="submission" date="2024-03" db="EMBL/GenBank/DDBJ databases">
        <title>The genome assembly and annotation of the cricket Gryllus longicercus Weissman &amp; Gray.</title>
        <authorList>
            <person name="Szrajer S."/>
            <person name="Gray D."/>
            <person name="Ylla G."/>
        </authorList>
    </citation>
    <scope>NUCLEOTIDE SEQUENCE [LARGE SCALE GENOMIC DNA]</scope>
    <source>
        <strain evidence="7">DAG 2021-001</strain>
        <tissue evidence="7">Whole body minus gut</tissue>
    </source>
</reference>
<gene>
    <name evidence="7" type="ORF">R5R35_003188</name>
</gene>
<dbReference type="Pfam" id="PF14497">
    <property type="entry name" value="GST_C_3"/>
    <property type="match status" value="1"/>
</dbReference>
<feature type="domain" description="GST C-terminal" evidence="6">
    <location>
        <begin position="83"/>
        <end position="205"/>
    </location>
</feature>
<evidence type="ECO:0000256" key="4">
    <source>
        <dbReference type="ARBA" id="ARBA00047960"/>
    </source>
</evidence>
<keyword evidence="2" id="KW-0808">Transferase</keyword>
<sequence>MTSPHYRLVYFNARGRAEHIRFIFAHAGVEYEDVRVTREQWAEMKQSTPFGALPVLEVDGRQAAQSAAIARFLARRLGLAGDDDWAALQCDALVDALADLKQALFQWRAETEPAQKEARKRELMRDTVPFYLGRFERIVAENGGYAVAGQLTWADFMFAVSLENFELLFGSRALEAYPSLRALKERVFSLPRIQAWVQRRPVTEF</sequence>
<evidence type="ECO:0000256" key="3">
    <source>
        <dbReference type="ARBA" id="ARBA00038317"/>
    </source>
</evidence>
<dbReference type="EC" id="2.5.1.18" evidence="1"/>
<dbReference type="InterPro" id="IPR050213">
    <property type="entry name" value="GST_superfamily"/>
</dbReference>
<keyword evidence="8" id="KW-1185">Reference proteome</keyword>